<dbReference type="Gene3D" id="3.20.20.190">
    <property type="entry name" value="Phosphatidylinositol (PI) phosphodiesterase"/>
    <property type="match status" value="2"/>
</dbReference>
<feature type="domain" description="GP-PDE" evidence="2">
    <location>
        <begin position="32"/>
        <end position="332"/>
    </location>
</feature>
<protein>
    <submittedName>
        <fullName evidence="3">Glycerophosphodiester phosphodiesterase family protein</fullName>
    </submittedName>
</protein>
<organism evidence="3 4">
    <name type="scientific">Conexibacter stalactiti</name>
    <dbReference type="NCBI Taxonomy" id="1940611"/>
    <lineage>
        <taxon>Bacteria</taxon>
        <taxon>Bacillati</taxon>
        <taxon>Actinomycetota</taxon>
        <taxon>Thermoleophilia</taxon>
        <taxon>Solirubrobacterales</taxon>
        <taxon>Conexibacteraceae</taxon>
        <taxon>Conexibacter</taxon>
    </lineage>
</organism>
<keyword evidence="4" id="KW-1185">Reference proteome</keyword>
<sequence length="676" mass="74028">MPSHLLRAALAAAALTAALPTAAAIAAPRQSFDLQAHRGGLGLRSESTLASFGNAMRLGVTTLELDIQITRDGVAVVSHDRRVQGAKCQDTAPATDGDPDYPYVGDWVKDLTLAQVKTLDCGSRRLADHPAQETVPGARVPTLAEVFALVKRYDAPVRLNVETKYEAGTTETAPLEQFVQALARETRRTGLLGRVSHQSFAWATLKRMHEVEPRIPTVALMEPWRRLDGSERANYRTWFDLDPADYDGDLVRAAASFRPDAISPVHAYQQNGRVSDPGYTPFTTAALVRDAHRLGLKVVPWTVDDPATMRKLIDDGVDGIITDYPDRLREVMRGERLRLPAVTPAPFDVQAHRGGRAHRPENTLAAFRWALEQPGISTLELDTVVTRDGALVVSHDRTVNGSHCADTAPVREGDRQFPYVGRAIRELTLAQVRTLDCGSTTPPSLPAQEAAPGERIPTLREVLGLVLSSDRDDIRLNVETKLSPLAPLEGADPGEHARLLVGELKRARLLKRATVQSFDWRTIVAARKLDRRVQTVALVWQYGPAECVTLADECSLQALYGEPSVKSPWTAGFDWWREQDLGKLVRRAGAGVVSANWQVHDPAQVAAPSDDWYVRTDPAYFHGPDVAGLHEQGLQVVPYTLDDPAVLQRAIDLGVDGVISDDPLRAIAVATRNGLR</sequence>
<name>A0ABU4HNE6_9ACTN</name>
<dbReference type="Proteomes" id="UP001284601">
    <property type="component" value="Unassembled WGS sequence"/>
</dbReference>
<evidence type="ECO:0000259" key="2">
    <source>
        <dbReference type="PROSITE" id="PS51704"/>
    </source>
</evidence>
<feature type="signal peptide" evidence="1">
    <location>
        <begin position="1"/>
        <end position="23"/>
    </location>
</feature>
<dbReference type="RefSeq" id="WP_318597145.1">
    <property type="nucleotide sequence ID" value="NZ_JAWSTH010000022.1"/>
</dbReference>
<dbReference type="PROSITE" id="PS51704">
    <property type="entry name" value="GP_PDE"/>
    <property type="match status" value="2"/>
</dbReference>
<dbReference type="PANTHER" id="PTHR46211">
    <property type="entry name" value="GLYCEROPHOSPHORYL DIESTER PHOSPHODIESTERASE"/>
    <property type="match status" value="1"/>
</dbReference>
<evidence type="ECO:0000313" key="3">
    <source>
        <dbReference type="EMBL" id="MDW5594823.1"/>
    </source>
</evidence>
<gene>
    <name evidence="3" type="ORF">R7226_10770</name>
</gene>
<dbReference type="PANTHER" id="PTHR46211:SF14">
    <property type="entry name" value="GLYCEROPHOSPHODIESTER PHOSPHODIESTERASE"/>
    <property type="match status" value="1"/>
</dbReference>
<evidence type="ECO:0000256" key="1">
    <source>
        <dbReference type="SAM" id="SignalP"/>
    </source>
</evidence>
<reference evidence="4" key="1">
    <citation type="submission" date="2023-07" db="EMBL/GenBank/DDBJ databases">
        <title>Conexibacter stalactiti sp. nov., isolated from stalactites in a lava cave and emended description of the genus Conexibacter.</title>
        <authorList>
            <person name="Lee S.D."/>
        </authorList>
    </citation>
    <scope>NUCLEOTIDE SEQUENCE [LARGE SCALE GENOMIC DNA]</scope>
    <source>
        <strain evidence="4">KCTC 39840</strain>
    </source>
</reference>
<dbReference type="Pfam" id="PF03009">
    <property type="entry name" value="GDPD"/>
    <property type="match status" value="2"/>
</dbReference>
<comment type="caution">
    <text evidence="3">The sequence shown here is derived from an EMBL/GenBank/DDBJ whole genome shotgun (WGS) entry which is preliminary data.</text>
</comment>
<feature type="domain" description="GP-PDE" evidence="2">
    <location>
        <begin position="347"/>
        <end position="670"/>
    </location>
</feature>
<keyword evidence="1" id="KW-0732">Signal</keyword>
<proteinExistence type="predicted"/>
<dbReference type="InterPro" id="IPR030395">
    <property type="entry name" value="GP_PDE_dom"/>
</dbReference>
<dbReference type="InterPro" id="IPR017946">
    <property type="entry name" value="PLC-like_Pdiesterase_TIM-brl"/>
</dbReference>
<accession>A0ABU4HNE6</accession>
<feature type="chain" id="PRO_5046905066" evidence="1">
    <location>
        <begin position="24"/>
        <end position="676"/>
    </location>
</feature>
<dbReference type="EMBL" id="JAWSTH010000022">
    <property type="protein sequence ID" value="MDW5594823.1"/>
    <property type="molecule type" value="Genomic_DNA"/>
</dbReference>
<evidence type="ECO:0000313" key="4">
    <source>
        <dbReference type="Proteomes" id="UP001284601"/>
    </source>
</evidence>
<dbReference type="SUPFAM" id="SSF51695">
    <property type="entry name" value="PLC-like phosphodiesterases"/>
    <property type="match status" value="2"/>
</dbReference>